<comment type="caution">
    <text evidence="4">The sequence shown here is derived from an EMBL/GenBank/DDBJ whole genome shotgun (WGS) entry which is preliminary data.</text>
</comment>
<dbReference type="Gene3D" id="3.10.350.10">
    <property type="entry name" value="LysM domain"/>
    <property type="match status" value="1"/>
</dbReference>
<reference evidence="4 6" key="1">
    <citation type="submission" date="2018-08" db="EMBL/GenBank/DDBJ databases">
        <title>Proposal of Muricauda 72 sp.nov. and Muricauda NH166 sp.nov., isolated from seawater.</title>
        <authorList>
            <person name="Cheng H."/>
            <person name="Wu Y.-H."/>
            <person name="Guo L.-L."/>
            <person name="Xu X.-W."/>
        </authorList>
    </citation>
    <scope>NUCLEOTIDE SEQUENCE [LARGE SCALE GENOMIC DNA]</scope>
    <source>
        <strain evidence="4 6">NH166</strain>
    </source>
</reference>
<evidence type="ECO:0000313" key="5">
    <source>
        <dbReference type="EMBL" id="TXK01925.1"/>
    </source>
</evidence>
<proteinExistence type="predicted"/>
<dbReference type="InterPro" id="IPR036779">
    <property type="entry name" value="LysM_dom_sf"/>
</dbReference>
<evidence type="ECO:0000313" key="4">
    <source>
        <dbReference type="EMBL" id="RIV70497.1"/>
    </source>
</evidence>
<keyword evidence="1" id="KW-0812">Transmembrane</keyword>
<dbReference type="Proteomes" id="UP000321528">
    <property type="component" value="Unassembled WGS sequence"/>
</dbReference>
<gene>
    <name evidence="4" type="ORF">D2U88_08950</name>
    <name evidence="5" type="ORF">FQ019_08875</name>
</gene>
<dbReference type="EMBL" id="VNWL01000022">
    <property type="protein sequence ID" value="TXK01925.1"/>
    <property type="molecule type" value="Genomic_DNA"/>
</dbReference>
<feature type="domain" description="LysM" evidence="3">
    <location>
        <begin position="30"/>
        <end position="81"/>
    </location>
</feature>
<dbReference type="PROSITE" id="PS51782">
    <property type="entry name" value="LYSM"/>
    <property type="match status" value="1"/>
</dbReference>
<accession>A0A418N734</accession>
<keyword evidence="1" id="KW-0472">Membrane</keyword>
<feature type="transmembrane region" description="Helical" evidence="1">
    <location>
        <begin position="203"/>
        <end position="225"/>
    </location>
</feature>
<dbReference type="RefSeq" id="WP_119640014.1">
    <property type="nucleotide sequence ID" value="NZ_QXFJ01000023.1"/>
</dbReference>
<reference evidence="5 7" key="2">
    <citation type="submission" date="2019-07" db="EMBL/GenBank/DDBJ databases">
        <title>Draft genome of two Muricauda strains isolated from deep sea.</title>
        <authorList>
            <person name="Sun C."/>
        </authorList>
    </citation>
    <scope>NUCLEOTIDE SEQUENCE [LARGE SCALE GENOMIC DNA]</scope>
    <source>
        <strain evidence="5 7">NH166</strain>
    </source>
</reference>
<evidence type="ECO:0000259" key="3">
    <source>
        <dbReference type="PROSITE" id="PS51782"/>
    </source>
</evidence>
<feature type="transmembrane region" description="Helical" evidence="1">
    <location>
        <begin position="140"/>
        <end position="161"/>
    </location>
</feature>
<keyword evidence="1" id="KW-1133">Transmembrane helix</keyword>
<dbReference type="InterPro" id="IPR018392">
    <property type="entry name" value="LysM"/>
</dbReference>
<dbReference type="OrthoDB" id="370541at2"/>
<protein>
    <submittedName>
        <fullName evidence="4">LysM peptidoglycan-binding domain-containing protein</fullName>
    </submittedName>
</protein>
<evidence type="ECO:0000313" key="6">
    <source>
        <dbReference type="Proteomes" id="UP000284189"/>
    </source>
</evidence>
<organism evidence="4 6">
    <name type="scientific">Flagellimonas aequoris</name>
    <dbReference type="NCBI Taxonomy" id="2306997"/>
    <lineage>
        <taxon>Bacteria</taxon>
        <taxon>Pseudomonadati</taxon>
        <taxon>Bacteroidota</taxon>
        <taxon>Flavobacteriia</taxon>
        <taxon>Flavobacteriales</taxon>
        <taxon>Flavobacteriaceae</taxon>
        <taxon>Flagellimonas</taxon>
    </lineage>
</organism>
<keyword evidence="7" id="KW-1185">Reference proteome</keyword>
<evidence type="ECO:0000313" key="7">
    <source>
        <dbReference type="Proteomes" id="UP000321528"/>
    </source>
</evidence>
<sequence>MRNVVAIILFLMSTSLFGQQTDTIGEYFLQPIEVQKDDNLWKLAERHYHDGRQYSKFWTVSKTKGLTNNPDSIYPGMVLYKLAKRTRLPSYHEKKFININTLFQEQNISLDSISEKLNNLKVEMKGLTCCIGNTSDPNKFLEYFISFIIGVASSLFATMIARKIWPEKPLKQVVFTFSFSAIAFLLTFSILDSASGRVGLLGPSASIILATALFLLLIYTAYRFLNSLKKAEEKAEEQSKIPKIHNIHEVVQDFYHSIFDWVQKDKESKGDNWNGRDRLEYWIGFWKMYGEDHLSILVEILTTSSIKVKDKIVEDIIEEIKAVLIKHQRN</sequence>
<dbReference type="Proteomes" id="UP000284189">
    <property type="component" value="Unassembled WGS sequence"/>
</dbReference>
<evidence type="ECO:0000256" key="2">
    <source>
        <dbReference type="SAM" id="SignalP"/>
    </source>
</evidence>
<dbReference type="AlphaFoldDB" id="A0A418N734"/>
<feature type="signal peptide" evidence="2">
    <location>
        <begin position="1"/>
        <end position="18"/>
    </location>
</feature>
<feature type="chain" id="PRO_5018984938" evidence="2">
    <location>
        <begin position="19"/>
        <end position="330"/>
    </location>
</feature>
<evidence type="ECO:0000256" key="1">
    <source>
        <dbReference type="SAM" id="Phobius"/>
    </source>
</evidence>
<dbReference type="EMBL" id="QXFJ01000023">
    <property type="protein sequence ID" value="RIV70497.1"/>
    <property type="molecule type" value="Genomic_DNA"/>
</dbReference>
<name>A0A418N734_9FLAO</name>
<keyword evidence="2" id="KW-0732">Signal</keyword>
<feature type="transmembrane region" description="Helical" evidence="1">
    <location>
        <begin position="173"/>
        <end position="191"/>
    </location>
</feature>